<dbReference type="Gene3D" id="3.40.50.1820">
    <property type="entry name" value="alpha/beta hydrolase"/>
    <property type="match status" value="1"/>
</dbReference>
<evidence type="ECO:0000313" key="2">
    <source>
        <dbReference type="Proteomes" id="UP001059272"/>
    </source>
</evidence>
<dbReference type="Proteomes" id="UP001059272">
    <property type="component" value="Chromosome"/>
</dbReference>
<dbReference type="RefSeq" id="WP_258884646.1">
    <property type="nucleotide sequence ID" value="NZ_CP090065.1"/>
</dbReference>
<reference evidence="1" key="1">
    <citation type="submission" date="2021-12" db="EMBL/GenBank/DDBJ databases">
        <title>Genome sequence of novel Pectobacterium sp. causing blackleg.</title>
        <authorList>
            <person name="Wang J."/>
        </authorList>
    </citation>
    <scope>NUCLEOTIDE SEQUENCE</scope>
    <source>
        <strain evidence="1">BY21311</strain>
    </source>
</reference>
<dbReference type="EMBL" id="CP090065">
    <property type="protein sequence ID" value="UVO09769.1"/>
    <property type="molecule type" value="Genomic_DNA"/>
</dbReference>
<sequence>MYGKGPSNRLTVNTDIVDFYTIVGAPAFENSHKFAEECVPADMAALQHVLFDHILNDWRDVFSWKILRPTLVVSGEHSNWVESQRWIAETVPDGQALIYGKNENGDHFLHLKEPLKFSEQLKSFQQG</sequence>
<organism evidence="1 2">
    <name type="scientific">Pectobacterium polonicum</name>
    <dbReference type="NCBI Taxonomy" id="2485124"/>
    <lineage>
        <taxon>Bacteria</taxon>
        <taxon>Pseudomonadati</taxon>
        <taxon>Pseudomonadota</taxon>
        <taxon>Gammaproteobacteria</taxon>
        <taxon>Enterobacterales</taxon>
        <taxon>Pectobacteriaceae</taxon>
        <taxon>Pectobacterium</taxon>
    </lineage>
</organism>
<evidence type="ECO:0000313" key="1">
    <source>
        <dbReference type="EMBL" id="UVO09769.1"/>
    </source>
</evidence>
<dbReference type="InterPro" id="IPR029058">
    <property type="entry name" value="AB_hydrolase_fold"/>
</dbReference>
<dbReference type="AlphaFoldDB" id="A0AAE9NSE1"/>
<proteinExistence type="predicted"/>
<dbReference type="KEGG" id="ppoo:LW347_07395"/>
<gene>
    <name evidence="1" type="ORF">LW347_07395</name>
</gene>
<dbReference type="SUPFAM" id="SSF53474">
    <property type="entry name" value="alpha/beta-Hydrolases"/>
    <property type="match status" value="1"/>
</dbReference>
<accession>A0AAE9NSE1</accession>
<protein>
    <submittedName>
        <fullName evidence="1">Alpha/beta hydrolase</fullName>
    </submittedName>
</protein>
<name>A0AAE9NSE1_9GAMM</name>
<keyword evidence="1" id="KW-0378">Hydrolase</keyword>
<dbReference type="GO" id="GO:0016787">
    <property type="term" value="F:hydrolase activity"/>
    <property type="evidence" value="ECO:0007669"/>
    <property type="project" value="UniProtKB-KW"/>
</dbReference>